<reference evidence="5" key="2">
    <citation type="journal article" date="2022" name="Microbiol. Resour. Announc.">
        <title>Whole-Genome Sequence of Entomortierella parvispora E1425, a Mucoromycotan Fungus Associated with Burkholderiaceae-Related Endosymbiotic Bacteria.</title>
        <authorList>
            <person name="Herlambang A."/>
            <person name="Guo Y."/>
            <person name="Takashima Y."/>
            <person name="Narisawa K."/>
            <person name="Ohta H."/>
            <person name="Nishizawa T."/>
        </authorList>
    </citation>
    <scope>NUCLEOTIDE SEQUENCE</scope>
    <source>
        <strain evidence="5">E1425</strain>
    </source>
</reference>
<evidence type="ECO:0000313" key="6">
    <source>
        <dbReference type="Proteomes" id="UP000827284"/>
    </source>
</evidence>
<keyword evidence="2" id="KW-0378">Hydrolase</keyword>
<dbReference type="Gene3D" id="3.75.10.10">
    <property type="entry name" value="L-arginine/glycine Amidinotransferase, Chain A"/>
    <property type="match status" value="1"/>
</dbReference>
<dbReference type="GO" id="GO:0000052">
    <property type="term" value="P:citrulline metabolic process"/>
    <property type="evidence" value="ECO:0007669"/>
    <property type="project" value="TreeGrafter"/>
</dbReference>
<dbReference type="GO" id="GO:0006525">
    <property type="term" value="P:arginine metabolic process"/>
    <property type="evidence" value="ECO:0007669"/>
    <property type="project" value="TreeGrafter"/>
</dbReference>
<dbReference type="InterPro" id="IPR033199">
    <property type="entry name" value="DDAH-like"/>
</dbReference>
<gene>
    <name evidence="5" type="ORF">EMPS_09211</name>
</gene>
<feature type="active site" description="Nucleophile" evidence="3">
    <location>
        <position position="295"/>
    </location>
</feature>
<dbReference type="GO" id="GO:0045429">
    <property type="term" value="P:positive regulation of nitric oxide biosynthetic process"/>
    <property type="evidence" value="ECO:0007669"/>
    <property type="project" value="TreeGrafter"/>
</dbReference>
<feature type="domain" description="RNA-editing substrate-binding complex 5 protein" evidence="4">
    <location>
        <begin position="15"/>
        <end position="267"/>
    </location>
</feature>
<reference evidence="5" key="1">
    <citation type="submission" date="2021-11" db="EMBL/GenBank/DDBJ databases">
        <authorList>
            <person name="Herlambang A."/>
            <person name="Guo Y."/>
            <person name="Takashima Y."/>
            <person name="Nishizawa T."/>
        </authorList>
    </citation>
    <scope>NUCLEOTIDE SEQUENCE</scope>
    <source>
        <strain evidence="5">E1425</strain>
    </source>
</reference>
<dbReference type="PANTHER" id="PTHR12737:SF9">
    <property type="entry name" value="DIMETHYLARGININASE"/>
    <property type="match status" value="1"/>
</dbReference>
<evidence type="ECO:0000256" key="3">
    <source>
        <dbReference type="PIRSR" id="PIRSR633199-1"/>
    </source>
</evidence>
<accession>A0A9P3M066</accession>
<evidence type="ECO:0000256" key="1">
    <source>
        <dbReference type="ARBA" id="ARBA00008532"/>
    </source>
</evidence>
<dbReference type="EMBL" id="BQFW01000012">
    <property type="protein sequence ID" value="GJJ76852.1"/>
    <property type="molecule type" value="Genomic_DNA"/>
</dbReference>
<dbReference type="AlphaFoldDB" id="A0A9P3M066"/>
<dbReference type="Pfam" id="PF26170">
    <property type="entry name" value="RESC5"/>
    <property type="match status" value="1"/>
</dbReference>
<keyword evidence="6" id="KW-1185">Reference proteome</keyword>
<dbReference type="Proteomes" id="UP000827284">
    <property type="component" value="Unassembled WGS sequence"/>
</dbReference>
<proteinExistence type="inferred from homology"/>
<organism evidence="5 6">
    <name type="scientific">Entomortierella parvispora</name>
    <dbReference type="NCBI Taxonomy" id="205924"/>
    <lineage>
        <taxon>Eukaryota</taxon>
        <taxon>Fungi</taxon>
        <taxon>Fungi incertae sedis</taxon>
        <taxon>Mucoromycota</taxon>
        <taxon>Mortierellomycotina</taxon>
        <taxon>Mortierellomycetes</taxon>
        <taxon>Mortierellales</taxon>
        <taxon>Mortierellaceae</taxon>
        <taxon>Entomortierella</taxon>
    </lineage>
</organism>
<sequence>MTITSTAPPSTPYQRAYVRGLSSSFSAAALSSHDNSLKPIDMDLAHHQHERYVEVIKQLVPQVATVPASDKLADCCFIEDTCVVAGNIAVITRPGHENRRGEVIQVKDCLSANPNLTLHQMPEHCCLDGGDVLFTGTDFFVGLSKRTNQAGADFLSKIFYEQNKIAPVHTINLQNSASAATLHLKCVVTALTDTILVVSDDEPGRFVQGEIERQVQEHYQGATSGYSFVAVPDQVSANILRFPDGKGGALGIVVQKGFSRSAEIISKVAKEESPNCQVFELDMSEFILADGALTCCSLLLTE</sequence>
<evidence type="ECO:0000259" key="4">
    <source>
        <dbReference type="Pfam" id="PF26170"/>
    </source>
</evidence>
<dbReference type="FunFam" id="3.75.10.10:FF:000004">
    <property type="entry name" value="N(G),N(G)-dimethylarginine dimethylaminohydrolase 1"/>
    <property type="match status" value="1"/>
</dbReference>
<evidence type="ECO:0000256" key="2">
    <source>
        <dbReference type="ARBA" id="ARBA00022801"/>
    </source>
</evidence>
<dbReference type="SUPFAM" id="SSF55909">
    <property type="entry name" value="Pentein"/>
    <property type="match status" value="1"/>
</dbReference>
<dbReference type="OrthoDB" id="26679at2759"/>
<name>A0A9P3M066_9FUNG</name>
<comment type="caution">
    <text evidence="5">The sequence shown here is derived from an EMBL/GenBank/DDBJ whole genome shotgun (WGS) entry which is preliminary data.</text>
</comment>
<protein>
    <submittedName>
        <fullName evidence="5">Dimethylargininase</fullName>
    </submittedName>
</protein>
<dbReference type="PANTHER" id="PTHR12737">
    <property type="entry name" value="DIMETHYLARGININE DIMETHYLAMINOHYDROLASE"/>
    <property type="match status" value="1"/>
</dbReference>
<evidence type="ECO:0000313" key="5">
    <source>
        <dbReference type="EMBL" id="GJJ76852.1"/>
    </source>
</evidence>
<feature type="active site" description="Proton donor" evidence="3">
    <location>
        <position position="183"/>
    </location>
</feature>
<dbReference type="InterPro" id="IPR058722">
    <property type="entry name" value="RESC5"/>
</dbReference>
<dbReference type="GO" id="GO:0016403">
    <property type="term" value="F:dimethylargininase activity"/>
    <property type="evidence" value="ECO:0007669"/>
    <property type="project" value="TreeGrafter"/>
</dbReference>
<dbReference type="GO" id="GO:0016597">
    <property type="term" value="F:amino acid binding"/>
    <property type="evidence" value="ECO:0007669"/>
    <property type="project" value="TreeGrafter"/>
</dbReference>
<comment type="similarity">
    <text evidence="1">Belongs to the DDAH family.</text>
</comment>